<evidence type="ECO:0000256" key="3">
    <source>
        <dbReference type="ARBA" id="ARBA00022448"/>
    </source>
</evidence>
<proteinExistence type="inferred from homology"/>
<dbReference type="AlphaFoldDB" id="A0A9R0HUS7"/>
<comment type="similarity">
    <text evidence="2">Belongs to the major facilitator superfamily. Proton-dependent oligopeptide transporter (POT/PTR) (TC 2.A.17) family.</text>
</comment>
<protein>
    <submittedName>
        <fullName evidence="9">Protein NRT1/ PTR FAMILY 2.7-like</fullName>
    </submittedName>
</protein>
<dbReference type="PANTHER" id="PTHR11654">
    <property type="entry name" value="OLIGOPEPTIDE TRANSPORTER-RELATED"/>
    <property type="match status" value="1"/>
</dbReference>
<dbReference type="InterPro" id="IPR005829">
    <property type="entry name" value="Sugar_transporter_CS"/>
</dbReference>
<keyword evidence="4 7" id="KW-0812">Transmembrane</keyword>
<feature type="transmembrane region" description="Helical" evidence="7">
    <location>
        <begin position="379"/>
        <end position="400"/>
    </location>
</feature>
<keyword evidence="5 7" id="KW-1133">Transmembrane helix</keyword>
<dbReference type="RefSeq" id="XP_021837231.2">
    <property type="nucleotide sequence ID" value="XM_021981539.2"/>
</dbReference>
<feature type="transmembrane region" description="Helical" evidence="7">
    <location>
        <begin position="96"/>
        <end position="116"/>
    </location>
</feature>
<dbReference type="PROSITE" id="PS00217">
    <property type="entry name" value="SUGAR_TRANSPORT_2"/>
    <property type="match status" value="1"/>
</dbReference>
<evidence type="ECO:0000256" key="6">
    <source>
        <dbReference type="ARBA" id="ARBA00023136"/>
    </source>
</evidence>
<feature type="transmembrane region" description="Helical" evidence="7">
    <location>
        <begin position="295"/>
        <end position="316"/>
    </location>
</feature>
<organism evidence="8 9">
    <name type="scientific">Spinacia oleracea</name>
    <name type="common">Spinach</name>
    <dbReference type="NCBI Taxonomy" id="3562"/>
    <lineage>
        <taxon>Eukaryota</taxon>
        <taxon>Viridiplantae</taxon>
        <taxon>Streptophyta</taxon>
        <taxon>Embryophyta</taxon>
        <taxon>Tracheophyta</taxon>
        <taxon>Spermatophyta</taxon>
        <taxon>Magnoliopsida</taxon>
        <taxon>eudicotyledons</taxon>
        <taxon>Gunneridae</taxon>
        <taxon>Pentapetalae</taxon>
        <taxon>Caryophyllales</taxon>
        <taxon>Chenopodiaceae</taxon>
        <taxon>Chenopodioideae</taxon>
        <taxon>Anserineae</taxon>
        <taxon>Spinacia</taxon>
    </lineage>
</organism>
<evidence type="ECO:0000313" key="8">
    <source>
        <dbReference type="Proteomes" id="UP000813463"/>
    </source>
</evidence>
<dbReference type="SUPFAM" id="SSF103473">
    <property type="entry name" value="MFS general substrate transporter"/>
    <property type="match status" value="1"/>
</dbReference>
<feature type="transmembrane region" description="Helical" evidence="7">
    <location>
        <begin position="30"/>
        <end position="51"/>
    </location>
</feature>
<feature type="transmembrane region" description="Helical" evidence="7">
    <location>
        <begin position="336"/>
        <end position="359"/>
    </location>
</feature>
<dbReference type="GO" id="GO:0005886">
    <property type="term" value="C:plasma membrane"/>
    <property type="evidence" value="ECO:0000318"/>
    <property type="project" value="GO_Central"/>
</dbReference>
<evidence type="ECO:0000256" key="4">
    <source>
        <dbReference type="ARBA" id="ARBA00022692"/>
    </source>
</evidence>
<keyword evidence="6 7" id="KW-0472">Membrane</keyword>
<name>A0A9R0HUS7_SPIOL</name>
<feature type="transmembrane region" description="Helical" evidence="7">
    <location>
        <begin position="71"/>
        <end position="90"/>
    </location>
</feature>
<evidence type="ECO:0000256" key="1">
    <source>
        <dbReference type="ARBA" id="ARBA00004141"/>
    </source>
</evidence>
<sequence length="458" mass="51196">MFTLIVTIKSLRPPKCDINSTCVSPTTFQYSFLCISLTLASLGLGGTRYILATMGADQLDKPKHQQSFFNWFVFFLYAGWIIGYTLLIYIQTNVSWVLSFAIALVVNVIVVVLFVLGSRIYRKIPPQGSPFISIARVFVVFFRNMKIAEPVNGKDCYLYQSEDSKLTYGEPTKSFRFLNKAALISQGENRVNGTNKTKSWSECTVEEVEDLKKLIKILPLWSSGILLSATIGVIASFTVLVALVMDRQVGSDSRFKIPAGTFGVISLVFTAITSSTLDKFIQPTYTKLTGRRLTYLQRIGIGHVCNILAVIGFALIERKRHKLIQVYHLTTQQNAVAPLSAFWLIFPLAIIGIGEGFSLSPEVALYYQEFPKSLRSTSTAMVSLHIAIGFYMSSTFIDLVGRTSNWLPNDINLGRVDNACWVFAIVASINFSYFLLCAVLYKYNNSDPDLDDVRYASN</sequence>
<feature type="transmembrane region" description="Helical" evidence="7">
    <location>
        <begin position="421"/>
        <end position="441"/>
    </location>
</feature>
<evidence type="ECO:0000256" key="7">
    <source>
        <dbReference type="SAM" id="Phobius"/>
    </source>
</evidence>
<feature type="transmembrane region" description="Helical" evidence="7">
    <location>
        <begin position="220"/>
        <end position="245"/>
    </location>
</feature>
<gene>
    <name evidence="9" type="primary">LOC110776969</name>
</gene>
<accession>A0A9R0HUS7</accession>
<dbReference type="GeneID" id="110776969"/>
<dbReference type="Proteomes" id="UP000813463">
    <property type="component" value="Chromosome 3"/>
</dbReference>
<dbReference type="GO" id="GO:0055085">
    <property type="term" value="P:transmembrane transport"/>
    <property type="evidence" value="ECO:0000318"/>
    <property type="project" value="GO_Central"/>
</dbReference>
<evidence type="ECO:0000256" key="2">
    <source>
        <dbReference type="ARBA" id="ARBA00005982"/>
    </source>
</evidence>
<keyword evidence="3" id="KW-0813">Transport</keyword>
<dbReference type="Gene3D" id="1.20.1250.20">
    <property type="entry name" value="MFS general substrate transporter like domains"/>
    <property type="match status" value="1"/>
</dbReference>
<dbReference type="GO" id="GO:0022857">
    <property type="term" value="F:transmembrane transporter activity"/>
    <property type="evidence" value="ECO:0000318"/>
    <property type="project" value="GO_Central"/>
</dbReference>
<dbReference type="Pfam" id="PF00854">
    <property type="entry name" value="PTR2"/>
    <property type="match status" value="1"/>
</dbReference>
<dbReference type="KEGG" id="soe:110776969"/>
<feature type="transmembrane region" description="Helical" evidence="7">
    <location>
        <begin position="257"/>
        <end position="275"/>
    </location>
</feature>
<reference evidence="9" key="2">
    <citation type="submission" date="2025-08" db="UniProtKB">
        <authorList>
            <consortium name="RefSeq"/>
        </authorList>
    </citation>
    <scope>IDENTIFICATION</scope>
    <source>
        <tissue evidence="9">Leaf</tissue>
    </source>
</reference>
<comment type="subcellular location">
    <subcellularLocation>
        <location evidence="1">Membrane</location>
        <topology evidence="1">Multi-pass membrane protein</topology>
    </subcellularLocation>
</comment>
<reference evidence="8" key="1">
    <citation type="journal article" date="2021" name="Nat. Commun.">
        <title>Genomic analyses provide insights into spinach domestication and the genetic basis of agronomic traits.</title>
        <authorList>
            <person name="Cai X."/>
            <person name="Sun X."/>
            <person name="Xu C."/>
            <person name="Sun H."/>
            <person name="Wang X."/>
            <person name="Ge C."/>
            <person name="Zhang Z."/>
            <person name="Wang Q."/>
            <person name="Fei Z."/>
            <person name="Jiao C."/>
            <person name="Wang Q."/>
        </authorList>
    </citation>
    <scope>NUCLEOTIDE SEQUENCE [LARGE SCALE GENOMIC DNA]</scope>
    <source>
        <strain evidence="8">cv. Varoflay</strain>
    </source>
</reference>
<dbReference type="InterPro" id="IPR036259">
    <property type="entry name" value="MFS_trans_sf"/>
</dbReference>
<dbReference type="InterPro" id="IPR000109">
    <property type="entry name" value="POT_fam"/>
</dbReference>
<keyword evidence="8" id="KW-1185">Reference proteome</keyword>
<evidence type="ECO:0000256" key="5">
    <source>
        <dbReference type="ARBA" id="ARBA00022989"/>
    </source>
</evidence>
<evidence type="ECO:0000313" key="9">
    <source>
        <dbReference type="RefSeq" id="XP_021837231.2"/>
    </source>
</evidence>